<evidence type="ECO:0000256" key="3">
    <source>
        <dbReference type="ARBA" id="ARBA00023163"/>
    </source>
</evidence>
<keyword evidence="8" id="KW-1185">Reference proteome</keyword>
<keyword evidence="3" id="KW-0804">Transcription</keyword>
<feature type="region of interest" description="Disordered" evidence="5">
    <location>
        <begin position="1"/>
        <end position="253"/>
    </location>
</feature>
<comment type="subcellular location">
    <subcellularLocation>
        <location evidence="1">Nucleus</location>
    </subcellularLocation>
</comment>
<evidence type="ECO:0000313" key="7">
    <source>
        <dbReference type="EMBL" id="MED6193117.1"/>
    </source>
</evidence>
<evidence type="ECO:0000313" key="8">
    <source>
        <dbReference type="Proteomes" id="UP001341840"/>
    </source>
</evidence>
<feature type="domain" description="Plus3" evidence="6">
    <location>
        <begin position="253"/>
        <end position="388"/>
    </location>
</feature>
<sequence length="648" mass="72749">MADLENMLLEAAGRTSSSTHRKRHTTTTNTTKPRGDDSDNGPTKKKPSSSSRNVPLKKRLDLTINDRELGHHERDLEDDDDDDDESDVGSDLYKNEDDKQRLANMTELEREMILSDRANKKGEKEFKQQLRMKRDTTNNNATSKNINTSLPPPSSSSSSKVRSSARHAEKTAAKGDVLSELRAKRMKQQVVDTHHGKPSSSSSIKGIPMKKKPASTSSSSSQSESGDSDRDSSEGLADSDDDDDKNMMRESNMPTFEEIKEITIRRSRLVKWLNEPFFDELIVGCFVRVGIGRSESGAVYRLCMVQNVDGGDPKRKYKVENRMTHKYLVCVWGSESSAKRFQMALVSDSSPLEKEFRQWVREIERSCSQMPSKVSVLDKREAIRRTNNYVYSAATVKQMLEEKKAAPTRPLNVAVEKDKLKRLMEVAKSKNDEAEVQRICAKLLELDAAREARDNDSRAKRLAEMNRKNKVENFKNLSEHKNLQMNLKLGEAGYDPFSRRWTRSRNYYNAEGKEITQGGEEENHHQGISIEGEKHEIKVGEASVSADNVVGFEVTKAALEAAANAGKLVDTSAPVDRGTDSNMMHDFELPISLVELKDLGGPQGLKNGFLARKQKIEATVGLQVPENDGGRHALTLTISDYKRRRGLL</sequence>
<dbReference type="InterPro" id="IPR004343">
    <property type="entry name" value="Plus-3_dom"/>
</dbReference>
<feature type="compositionally biased region" description="Basic and acidic residues" evidence="5">
    <location>
        <begin position="58"/>
        <end position="75"/>
    </location>
</feature>
<feature type="compositionally biased region" description="Polar residues" evidence="5">
    <location>
        <begin position="137"/>
        <end position="148"/>
    </location>
</feature>
<reference evidence="7 8" key="1">
    <citation type="journal article" date="2023" name="Plants (Basel)">
        <title>Bridging the Gap: Combining Genomics and Transcriptomics Approaches to Understand Stylosanthes scabra, an Orphan Legume from the Brazilian Caatinga.</title>
        <authorList>
            <person name="Ferreira-Neto J.R.C."/>
            <person name="da Silva M.D."/>
            <person name="Binneck E."/>
            <person name="de Melo N.F."/>
            <person name="da Silva R.H."/>
            <person name="de Melo A.L.T.M."/>
            <person name="Pandolfi V."/>
            <person name="Bustamante F.O."/>
            <person name="Brasileiro-Vidal A.C."/>
            <person name="Benko-Iseppon A.M."/>
        </authorList>
    </citation>
    <scope>NUCLEOTIDE SEQUENCE [LARGE SCALE GENOMIC DNA]</scope>
    <source>
        <tissue evidence="7">Leaves</tissue>
    </source>
</reference>
<dbReference type="Proteomes" id="UP001341840">
    <property type="component" value="Unassembled WGS sequence"/>
</dbReference>
<name>A0ABU6X5I0_9FABA</name>
<organism evidence="7 8">
    <name type="scientific">Stylosanthes scabra</name>
    <dbReference type="NCBI Taxonomy" id="79078"/>
    <lineage>
        <taxon>Eukaryota</taxon>
        <taxon>Viridiplantae</taxon>
        <taxon>Streptophyta</taxon>
        <taxon>Embryophyta</taxon>
        <taxon>Tracheophyta</taxon>
        <taxon>Spermatophyta</taxon>
        <taxon>Magnoliopsida</taxon>
        <taxon>eudicotyledons</taxon>
        <taxon>Gunneridae</taxon>
        <taxon>Pentapetalae</taxon>
        <taxon>rosids</taxon>
        <taxon>fabids</taxon>
        <taxon>Fabales</taxon>
        <taxon>Fabaceae</taxon>
        <taxon>Papilionoideae</taxon>
        <taxon>50 kb inversion clade</taxon>
        <taxon>dalbergioids sensu lato</taxon>
        <taxon>Dalbergieae</taxon>
        <taxon>Pterocarpus clade</taxon>
        <taxon>Stylosanthes</taxon>
    </lineage>
</organism>
<feature type="compositionally biased region" description="Low complexity" evidence="5">
    <location>
        <begin position="198"/>
        <end position="207"/>
    </location>
</feature>
<dbReference type="Pfam" id="PF03126">
    <property type="entry name" value="Plus-3"/>
    <property type="match status" value="1"/>
</dbReference>
<evidence type="ECO:0000256" key="5">
    <source>
        <dbReference type="SAM" id="MobiDB-lite"/>
    </source>
</evidence>
<feature type="compositionally biased region" description="Basic and acidic residues" evidence="5">
    <location>
        <begin position="93"/>
        <end position="136"/>
    </location>
</feature>
<dbReference type="InterPro" id="IPR036128">
    <property type="entry name" value="Plus3-like_sf"/>
</dbReference>
<feature type="compositionally biased region" description="Low complexity" evidence="5">
    <location>
        <begin position="215"/>
        <end position="225"/>
    </location>
</feature>
<dbReference type="PANTHER" id="PTHR13115:SF15">
    <property type="entry name" value="PLUS-3 DOMAIN PROTEIN"/>
    <property type="match status" value="1"/>
</dbReference>
<evidence type="ECO:0000256" key="1">
    <source>
        <dbReference type="ARBA" id="ARBA00004123"/>
    </source>
</evidence>
<comment type="caution">
    <text evidence="7">The sequence shown here is derived from an EMBL/GenBank/DDBJ whole genome shotgun (WGS) entry which is preliminary data.</text>
</comment>
<accession>A0ABU6X5I0</accession>
<dbReference type="PANTHER" id="PTHR13115">
    <property type="entry name" value="RNA POLYMERASE-ASSOCIATED PROTEIN RTF1 HOMOLOG"/>
    <property type="match status" value="1"/>
</dbReference>
<dbReference type="Gene3D" id="3.90.70.200">
    <property type="entry name" value="Plus-3 domain"/>
    <property type="match status" value="1"/>
</dbReference>
<dbReference type="SUPFAM" id="SSF159042">
    <property type="entry name" value="Plus3-like"/>
    <property type="match status" value="1"/>
</dbReference>
<proteinExistence type="predicted"/>
<dbReference type="PROSITE" id="PS51360">
    <property type="entry name" value="PLUS3"/>
    <property type="match status" value="1"/>
</dbReference>
<feature type="compositionally biased region" description="Acidic residues" evidence="5">
    <location>
        <begin position="76"/>
        <end position="88"/>
    </location>
</feature>
<dbReference type="SMART" id="SM00719">
    <property type="entry name" value="Plus3"/>
    <property type="match status" value="1"/>
</dbReference>
<evidence type="ECO:0000256" key="4">
    <source>
        <dbReference type="ARBA" id="ARBA00023242"/>
    </source>
</evidence>
<dbReference type="EMBL" id="JASCZI010211493">
    <property type="protein sequence ID" value="MED6193117.1"/>
    <property type="molecule type" value="Genomic_DNA"/>
</dbReference>
<gene>
    <name evidence="7" type="ORF">PIB30_016002</name>
</gene>
<keyword evidence="2" id="KW-0805">Transcription regulation</keyword>
<keyword evidence="4" id="KW-0539">Nucleus</keyword>
<protein>
    <recommendedName>
        <fullName evidence="6">Plus3 domain-containing protein</fullName>
    </recommendedName>
</protein>
<feature type="compositionally biased region" description="Basic and acidic residues" evidence="5">
    <location>
        <begin position="166"/>
        <end position="183"/>
    </location>
</feature>
<evidence type="ECO:0000256" key="2">
    <source>
        <dbReference type="ARBA" id="ARBA00023015"/>
    </source>
</evidence>
<evidence type="ECO:0000259" key="6">
    <source>
        <dbReference type="PROSITE" id="PS51360"/>
    </source>
</evidence>